<dbReference type="Proteomes" id="UP000011599">
    <property type="component" value="Unassembled WGS sequence"/>
</dbReference>
<dbReference type="InterPro" id="IPR029016">
    <property type="entry name" value="GAF-like_dom_sf"/>
</dbReference>
<dbReference type="Gene3D" id="3.30.450.40">
    <property type="match status" value="1"/>
</dbReference>
<dbReference type="InterPro" id="IPR036388">
    <property type="entry name" value="WH-like_DNA-bd_sf"/>
</dbReference>
<dbReference type="GO" id="GO:0003677">
    <property type="term" value="F:DNA binding"/>
    <property type="evidence" value="ECO:0007669"/>
    <property type="project" value="UniProtKB-KW"/>
</dbReference>
<protein>
    <submittedName>
        <fullName evidence="6">IclR family transcriptional regulator</fullName>
    </submittedName>
</protein>
<keyword evidence="1" id="KW-0805">Transcription regulation</keyword>
<evidence type="ECO:0000256" key="2">
    <source>
        <dbReference type="ARBA" id="ARBA00023125"/>
    </source>
</evidence>
<dbReference type="SMART" id="SM00346">
    <property type="entry name" value="HTH_ICLR"/>
    <property type="match status" value="1"/>
</dbReference>
<dbReference type="OrthoDB" id="14763at2157"/>
<dbReference type="PANTHER" id="PTHR30136">
    <property type="entry name" value="HELIX-TURN-HELIX TRANSCRIPTIONAL REGULATOR, ICLR FAMILY"/>
    <property type="match status" value="1"/>
</dbReference>
<dbReference type="Gene3D" id="1.10.10.10">
    <property type="entry name" value="Winged helix-like DNA-binding domain superfamily/Winged helix DNA-binding domain"/>
    <property type="match status" value="1"/>
</dbReference>
<keyword evidence="7" id="KW-1185">Reference proteome</keyword>
<keyword evidence="3" id="KW-0804">Transcription</keyword>
<dbReference type="InterPro" id="IPR050707">
    <property type="entry name" value="HTH_MetabolicPath_Reg"/>
</dbReference>
<organism evidence="6 7">
    <name type="scientific">Natronorubrum tibetense GA33</name>
    <dbReference type="NCBI Taxonomy" id="1114856"/>
    <lineage>
        <taxon>Archaea</taxon>
        <taxon>Methanobacteriati</taxon>
        <taxon>Methanobacteriota</taxon>
        <taxon>Stenosarchaea group</taxon>
        <taxon>Halobacteria</taxon>
        <taxon>Halobacteriales</taxon>
        <taxon>Natrialbaceae</taxon>
        <taxon>Natronorubrum</taxon>
    </lineage>
</organism>
<dbReference type="SUPFAM" id="SSF46785">
    <property type="entry name" value="Winged helix' DNA-binding domain"/>
    <property type="match status" value="1"/>
</dbReference>
<dbReference type="EMBL" id="AOHW01000045">
    <property type="protein sequence ID" value="ELY37728.1"/>
    <property type="molecule type" value="Genomic_DNA"/>
</dbReference>
<sequence length="283" mass="32208">MESAYLNTMLVTGERFKFRRGTLFAMIEPPKDQKTIKSLEKAFNILEYLKKSGGASMNEVANEFNVANSTAYLHLRTMMKRGYITEQDGNYRVGVKFLDLGSFARQNYDFQNLISDKVRDLSEETGELTEFSVMENGKLFIIQQEFGNNAVRINSRIGKELHMHRTAAGKVILAKIPESMVDQIIDYHGLPKATENTTTDRAELFEELKSIRKKGLAENNEESIDGLWAMAMPVKMPGKKFYGAMSISGPIHRLRTESHKKELYQTLHGAVNELEINMEHSIN</sequence>
<dbReference type="Pfam" id="PF09339">
    <property type="entry name" value="HTH_IclR"/>
    <property type="match status" value="1"/>
</dbReference>
<dbReference type="SUPFAM" id="SSF55781">
    <property type="entry name" value="GAF domain-like"/>
    <property type="match status" value="1"/>
</dbReference>
<dbReference type="Pfam" id="PF01614">
    <property type="entry name" value="IclR_C"/>
    <property type="match status" value="1"/>
</dbReference>
<dbReference type="InterPro" id="IPR014757">
    <property type="entry name" value="Tscrpt_reg_IclR_C"/>
</dbReference>
<dbReference type="InterPro" id="IPR005471">
    <property type="entry name" value="Tscrpt_reg_IclR_N"/>
</dbReference>
<feature type="domain" description="IclR-ED" evidence="5">
    <location>
        <begin position="96"/>
        <end position="280"/>
    </location>
</feature>
<evidence type="ECO:0000259" key="5">
    <source>
        <dbReference type="PROSITE" id="PS51078"/>
    </source>
</evidence>
<gene>
    <name evidence="6" type="ORF">C496_19510</name>
</gene>
<dbReference type="GO" id="GO:0045892">
    <property type="term" value="P:negative regulation of DNA-templated transcription"/>
    <property type="evidence" value="ECO:0007669"/>
    <property type="project" value="TreeGrafter"/>
</dbReference>
<keyword evidence="2" id="KW-0238">DNA-binding</keyword>
<reference evidence="6 7" key="1">
    <citation type="journal article" date="2014" name="PLoS Genet.">
        <title>Phylogenetically driven sequencing of extremely halophilic archaea reveals strategies for static and dynamic osmo-response.</title>
        <authorList>
            <person name="Becker E.A."/>
            <person name="Seitzer P.M."/>
            <person name="Tritt A."/>
            <person name="Larsen D."/>
            <person name="Krusor M."/>
            <person name="Yao A.I."/>
            <person name="Wu D."/>
            <person name="Madern D."/>
            <person name="Eisen J.A."/>
            <person name="Darling A.E."/>
            <person name="Facciotti M.T."/>
        </authorList>
    </citation>
    <scope>NUCLEOTIDE SEQUENCE [LARGE SCALE GENOMIC DNA]</scope>
    <source>
        <strain evidence="6 7">GA33</strain>
    </source>
</reference>
<dbReference type="AlphaFoldDB" id="L9VN96"/>
<evidence type="ECO:0000256" key="1">
    <source>
        <dbReference type="ARBA" id="ARBA00023015"/>
    </source>
</evidence>
<dbReference type="PROSITE" id="PS51077">
    <property type="entry name" value="HTH_ICLR"/>
    <property type="match status" value="1"/>
</dbReference>
<evidence type="ECO:0000259" key="4">
    <source>
        <dbReference type="PROSITE" id="PS51077"/>
    </source>
</evidence>
<dbReference type="PROSITE" id="PS51078">
    <property type="entry name" value="ICLR_ED"/>
    <property type="match status" value="1"/>
</dbReference>
<dbReference type="eggNOG" id="arCOG02798">
    <property type="taxonomic scope" value="Archaea"/>
</dbReference>
<evidence type="ECO:0000256" key="3">
    <source>
        <dbReference type="ARBA" id="ARBA00023163"/>
    </source>
</evidence>
<dbReference type="GO" id="GO:0003700">
    <property type="term" value="F:DNA-binding transcription factor activity"/>
    <property type="evidence" value="ECO:0007669"/>
    <property type="project" value="TreeGrafter"/>
</dbReference>
<evidence type="ECO:0000313" key="6">
    <source>
        <dbReference type="EMBL" id="ELY37728.1"/>
    </source>
</evidence>
<dbReference type="PANTHER" id="PTHR30136:SF35">
    <property type="entry name" value="HTH-TYPE TRANSCRIPTIONAL REGULATOR RV1719"/>
    <property type="match status" value="1"/>
</dbReference>
<dbReference type="InterPro" id="IPR036390">
    <property type="entry name" value="WH_DNA-bd_sf"/>
</dbReference>
<evidence type="ECO:0000313" key="7">
    <source>
        <dbReference type="Proteomes" id="UP000011599"/>
    </source>
</evidence>
<comment type="caution">
    <text evidence="6">The sequence shown here is derived from an EMBL/GenBank/DDBJ whole genome shotgun (WGS) entry which is preliminary data.</text>
</comment>
<dbReference type="STRING" id="1114856.GCA_000383975_04193"/>
<proteinExistence type="predicted"/>
<accession>L9VN96</accession>
<name>L9VN96_9EURY</name>
<feature type="domain" description="HTH iclR-type" evidence="4">
    <location>
        <begin position="36"/>
        <end position="95"/>
    </location>
</feature>